<accession>A0ABD0QBG5</accession>
<sequence length="71" mass="8364">PDYFVCVQKVYHTDETGHRNHDTYRRYLHLPHAYENSHTALEPQATMWTFTLQPGDHYTTVNITKDPPIHG</sequence>
<protein>
    <submittedName>
        <fullName evidence="1">Uncharacterized protein</fullName>
    </submittedName>
</protein>
<keyword evidence="2" id="KW-1185">Reference proteome</keyword>
<evidence type="ECO:0000313" key="1">
    <source>
        <dbReference type="EMBL" id="KAL0183504.1"/>
    </source>
</evidence>
<gene>
    <name evidence="1" type="ORF">M9458_019200</name>
</gene>
<proteinExistence type="predicted"/>
<organism evidence="1 2">
    <name type="scientific">Cirrhinus mrigala</name>
    <name type="common">Mrigala</name>
    <dbReference type="NCBI Taxonomy" id="683832"/>
    <lineage>
        <taxon>Eukaryota</taxon>
        <taxon>Metazoa</taxon>
        <taxon>Chordata</taxon>
        <taxon>Craniata</taxon>
        <taxon>Vertebrata</taxon>
        <taxon>Euteleostomi</taxon>
        <taxon>Actinopterygii</taxon>
        <taxon>Neopterygii</taxon>
        <taxon>Teleostei</taxon>
        <taxon>Ostariophysi</taxon>
        <taxon>Cypriniformes</taxon>
        <taxon>Cyprinidae</taxon>
        <taxon>Labeoninae</taxon>
        <taxon>Labeonini</taxon>
        <taxon>Cirrhinus</taxon>
    </lineage>
</organism>
<evidence type="ECO:0000313" key="2">
    <source>
        <dbReference type="Proteomes" id="UP001529510"/>
    </source>
</evidence>
<dbReference type="EMBL" id="JAMKFB020000009">
    <property type="protein sequence ID" value="KAL0183504.1"/>
    <property type="molecule type" value="Genomic_DNA"/>
</dbReference>
<dbReference type="Proteomes" id="UP001529510">
    <property type="component" value="Unassembled WGS sequence"/>
</dbReference>
<name>A0ABD0QBG5_CIRMR</name>
<dbReference type="AlphaFoldDB" id="A0ABD0QBG5"/>
<feature type="non-terminal residue" evidence="1">
    <location>
        <position position="71"/>
    </location>
</feature>
<comment type="caution">
    <text evidence="1">The sequence shown here is derived from an EMBL/GenBank/DDBJ whole genome shotgun (WGS) entry which is preliminary data.</text>
</comment>
<feature type="non-terminal residue" evidence="1">
    <location>
        <position position="1"/>
    </location>
</feature>
<reference evidence="1 2" key="1">
    <citation type="submission" date="2024-05" db="EMBL/GenBank/DDBJ databases">
        <title>Genome sequencing and assembly of Indian major carp, Cirrhinus mrigala (Hamilton, 1822).</title>
        <authorList>
            <person name="Mohindra V."/>
            <person name="Chowdhury L.M."/>
            <person name="Lal K."/>
            <person name="Jena J.K."/>
        </authorList>
    </citation>
    <scope>NUCLEOTIDE SEQUENCE [LARGE SCALE GENOMIC DNA]</scope>
    <source>
        <strain evidence="1">CM1030</strain>
        <tissue evidence="1">Blood</tissue>
    </source>
</reference>